<protein>
    <submittedName>
        <fullName evidence="2">GNAT family N-acetyltransferase</fullName>
    </submittedName>
</protein>
<evidence type="ECO:0000259" key="1">
    <source>
        <dbReference type="PROSITE" id="PS51186"/>
    </source>
</evidence>
<name>A0ABU9BWU6_9BURK</name>
<dbReference type="SUPFAM" id="SSF55729">
    <property type="entry name" value="Acyl-CoA N-acyltransferases (Nat)"/>
    <property type="match status" value="1"/>
</dbReference>
<feature type="domain" description="N-acetyltransferase" evidence="1">
    <location>
        <begin position="14"/>
        <end position="180"/>
    </location>
</feature>
<dbReference type="PANTHER" id="PTHR43441">
    <property type="entry name" value="RIBOSOMAL-PROTEIN-SERINE ACETYLTRANSFERASE"/>
    <property type="match status" value="1"/>
</dbReference>
<sequence>MLKQVPEVIVGAQWRLRRSTVADAQAVFDVAHDPEVMRYMDWPAHRSVADARAYLEGVAGRWVAGSEYHWVIEPRSGGPLVGCIATRVQGHAADFGYFVARAAWGQGVATAAGRLLVDWLERQPSVLRIWATTDADNLASARVLEKLGLQKEGVLRLATWRPNLGGRPRDTAIYARCKSTT</sequence>
<evidence type="ECO:0000313" key="2">
    <source>
        <dbReference type="EMBL" id="MEK8034450.1"/>
    </source>
</evidence>
<dbReference type="Proteomes" id="UP001371218">
    <property type="component" value="Unassembled WGS sequence"/>
</dbReference>
<reference evidence="2 3" key="1">
    <citation type="submission" date="2024-04" db="EMBL/GenBank/DDBJ databases">
        <title>Novel species of the genus Ideonella isolated from streams.</title>
        <authorList>
            <person name="Lu H."/>
        </authorList>
    </citation>
    <scope>NUCLEOTIDE SEQUENCE [LARGE SCALE GENOMIC DNA]</scope>
    <source>
        <strain evidence="2 3">DXS29W</strain>
    </source>
</reference>
<dbReference type="PROSITE" id="PS51186">
    <property type="entry name" value="GNAT"/>
    <property type="match status" value="1"/>
</dbReference>
<dbReference type="Gene3D" id="3.40.630.30">
    <property type="match status" value="1"/>
</dbReference>
<dbReference type="InterPro" id="IPR000182">
    <property type="entry name" value="GNAT_dom"/>
</dbReference>
<proteinExistence type="predicted"/>
<gene>
    <name evidence="2" type="ORF">AACH06_26780</name>
</gene>
<dbReference type="InterPro" id="IPR016181">
    <property type="entry name" value="Acyl_CoA_acyltransferase"/>
</dbReference>
<evidence type="ECO:0000313" key="3">
    <source>
        <dbReference type="Proteomes" id="UP001371218"/>
    </source>
</evidence>
<organism evidence="2 3">
    <name type="scientific">Ideonella lacteola</name>
    <dbReference type="NCBI Taxonomy" id="2984193"/>
    <lineage>
        <taxon>Bacteria</taxon>
        <taxon>Pseudomonadati</taxon>
        <taxon>Pseudomonadota</taxon>
        <taxon>Betaproteobacteria</taxon>
        <taxon>Burkholderiales</taxon>
        <taxon>Sphaerotilaceae</taxon>
        <taxon>Ideonella</taxon>
    </lineage>
</organism>
<dbReference type="RefSeq" id="WP_341428879.1">
    <property type="nucleotide sequence ID" value="NZ_JBBUTG010000029.1"/>
</dbReference>
<comment type="caution">
    <text evidence="2">The sequence shown here is derived from an EMBL/GenBank/DDBJ whole genome shotgun (WGS) entry which is preliminary data.</text>
</comment>
<dbReference type="PANTHER" id="PTHR43441:SF11">
    <property type="entry name" value="RIBOSOMAL-PROTEIN-SERINE ACETYLTRANSFERASE"/>
    <property type="match status" value="1"/>
</dbReference>
<dbReference type="InterPro" id="IPR051908">
    <property type="entry name" value="Ribosomal_N-acetyltransferase"/>
</dbReference>
<dbReference type="Pfam" id="PF13302">
    <property type="entry name" value="Acetyltransf_3"/>
    <property type="match status" value="1"/>
</dbReference>
<dbReference type="EMBL" id="JBBUTG010000029">
    <property type="protein sequence ID" value="MEK8034450.1"/>
    <property type="molecule type" value="Genomic_DNA"/>
</dbReference>
<keyword evidence="3" id="KW-1185">Reference proteome</keyword>
<accession>A0ABU9BWU6</accession>